<dbReference type="InterPro" id="IPR046525">
    <property type="entry name" value="DUF6702"/>
</dbReference>
<name>A0A2P8DK57_9BACT</name>
<protein>
    <submittedName>
        <fullName evidence="1">Uncharacterized protein</fullName>
    </submittedName>
</protein>
<dbReference type="OrthoDB" id="5735516at2"/>
<comment type="caution">
    <text evidence="1">The sequence shown here is derived from an EMBL/GenBank/DDBJ whole genome shotgun (WGS) entry which is preliminary data.</text>
</comment>
<dbReference type="Pfam" id="PF20420">
    <property type="entry name" value="DUF6702"/>
    <property type="match status" value="1"/>
</dbReference>
<evidence type="ECO:0000313" key="2">
    <source>
        <dbReference type="Proteomes" id="UP000240708"/>
    </source>
</evidence>
<organism evidence="1 2">
    <name type="scientific">Cecembia rubra</name>
    <dbReference type="NCBI Taxonomy" id="1485585"/>
    <lineage>
        <taxon>Bacteria</taxon>
        <taxon>Pseudomonadati</taxon>
        <taxon>Bacteroidota</taxon>
        <taxon>Cytophagia</taxon>
        <taxon>Cytophagales</taxon>
        <taxon>Cyclobacteriaceae</taxon>
        <taxon>Cecembia</taxon>
    </lineage>
</organism>
<dbReference type="EMBL" id="PYGF01000021">
    <property type="protein sequence ID" value="PSK97594.1"/>
    <property type="molecule type" value="Genomic_DNA"/>
</dbReference>
<dbReference type="AlphaFoldDB" id="A0A2P8DK57"/>
<proteinExistence type="predicted"/>
<accession>A0A2P8DK57</accession>
<gene>
    <name evidence="1" type="ORF">CLV48_12111</name>
</gene>
<dbReference type="RefSeq" id="WP_106569101.1">
    <property type="nucleotide sequence ID" value="NZ_PYGF01000021.1"/>
</dbReference>
<evidence type="ECO:0000313" key="1">
    <source>
        <dbReference type="EMBL" id="PSK97594.1"/>
    </source>
</evidence>
<reference evidence="1 2" key="1">
    <citation type="submission" date="2018-03" db="EMBL/GenBank/DDBJ databases">
        <title>Genomic Encyclopedia of Archaeal and Bacterial Type Strains, Phase II (KMG-II): from individual species to whole genera.</title>
        <authorList>
            <person name="Goeker M."/>
        </authorList>
    </citation>
    <scope>NUCLEOTIDE SEQUENCE [LARGE SCALE GENOMIC DNA]</scope>
    <source>
        <strain evidence="1 2">DSM 28057</strain>
    </source>
</reference>
<dbReference type="Proteomes" id="UP000240708">
    <property type="component" value="Unassembled WGS sequence"/>
</dbReference>
<sequence length="166" mass="19661">MQLNYIFMIFLGWKVFFHPFYISLTEIRYNPNGKSLEIAQKIFWDDLEVALGEIHKTKVDFLNPSDKKKLEEMVQVYLLEKNEIRVNGQPVKLKYLGFEIEEEAAWFYMEAEKVPLPKTVDVYNAVLLQHFEGQQNIVNFYLDRKPKSLILQKGKERGRLEVNGTR</sequence>
<keyword evidence="2" id="KW-1185">Reference proteome</keyword>